<evidence type="ECO:0000313" key="2">
    <source>
        <dbReference type="EMBL" id="ARF12346.1"/>
    </source>
</evidence>
<dbReference type="SMART" id="SM00355">
    <property type="entry name" value="ZnF_C2H2"/>
    <property type="match status" value="3"/>
</dbReference>
<gene>
    <name evidence="2" type="ORF">Klosneuvirus_5_16</name>
</gene>
<evidence type="ECO:0000259" key="1">
    <source>
        <dbReference type="SMART" id="SM00355"/>
    </source>
</evidence>
<dbReference type="EMBL" id="KY684112">
    <property type="protein sequence ID" value="ARF12346.1"/>
    <property type="molecule type" value="Genomic_DNA"/>
</dbReference>
<organism evidence="2">
    <name type="scientific">Klosneuvirus KNV1</name>
    <dbReference type="NCBI Taxonomy" id="1977640"/>
    <lineage>
        <taxon>Viruses</taxon>
        <taxon>Varidnaviria</taxon>
        <taxon>Bamfordvirae</taxon>
        <taxon>Nucleocytoviricota</taxon>
        <taxon>Megaviricetes</taxon>
        <taxon>Imitervirales</taxon>
        <taxon>Mimiviridae</taxon>
        <taxon>Klosneuvirinae</taxon>
        <taxon>Klosneuvirus</taxon>
    </lineage>
</organism>
<dbReference type="Gene3D" id="3.30.160.60">
    <property type="entry name" value="Classic Zinc Finger"/>
    <property type="match status" value="1"/>
</dbReference>
<dbReference type="InterPro" id="IPR013087">
    <property type="entry name" value="Znf_C2H2_type"/>
</dbReference>
<feature type="domain" description="C2H2-type" evidence="1">
    <location>
        <begin position="79"/>
        <end position="103"/>
    </location>
</feature>
<sequence length="114" mass="13639">MNSKFNCVKCNFSSNYKSAYDKHLTTELHKTGKRKIRSDMKEPLKCNQCNYKTKNTISYKKHVLNDHADKETRKKEFKYYCKYCDFGTFSQDTMNIHNNTKKHQSFISVINEQF</sequence>
<accession>A0A1V0SKW4</accession>
<feature type="domain" description="C2H2-type" evidence="1">
    <location>
        <begin position="44"/>
        <end position="67"/>
    </location>
</feature>
<proteinExistence type="predicted"/>
<feature type="domain" description="C2H2-type" evidence="1">
    <location>
        <begin position="5"/>
        <end position="29"/>
    </location>
</feature>
<reference evidence="2" key="1">
    <citation type="journal article" date="2017" name="Science">
        <title>Giant viruses with an expanded complement of translation system components.</title>
        <authorList>
            <person name="Schulz F."/>
            <person name="Yutin N."/>
            <person name="Ivanova N.N."/>
            <person name="Ortega D.R."/>
            <person name="Lee T.K."/>
            <person name="Vierheilig J."/>
            <person name="Daims H."/>
            <person name="Horn M."/>
            <person name="Wagner M."/>
            <person name="Jensen G.J."/>
            <person name="Kyrpides N.C."/>
            <person name="Koonin E.V."/>
            <person name="Woyke T."/>
        </authorList>
    </citation>
    <scope>NUCLEOTIDE SEQUENCE</scope>
    <source>
        <strain evidence="2">KNV1</strain>
    </source>
</reference>
<protein>
    <recommendedName>
        <fullName evidence="1">C2H2-type domain-containing protein</fullName>
    </recommendedName>
</protein>
<name>A0A1V0SKW4_9VIRU</name>